<evidence type="ECO:0000313" key="2">
    <source>
        <dbReference type="Proteomes" id="UP000092024"/>
    </source>
</evidence>
<keyword evidence="2" id="KW-1185">Reference proteome</keyword>
<evidence type="ECO:0000313" key="1">
    <source>
        <dbReference type="EMBL" id="OBR63646.1"/>
    </source>
</evidence>
<dbReference type="EMBL" id="LYPA01000071">
    <property type="protein sequence ID" value="OBR63646.1"/>
    <property type="molecule type" value="Genomic_DNA"/>
</dbReference>
<dbReference type="AlphaFoldDB" id="A0A1A5YDE5"/>
<dbReference type="RefSeq" id="WP_068686165.1">
    <property type="nucleotide sequence ID" value="NZ_LYPA01000071.1"/>
</dbReference>
<dbReference type="OrthoDB" id="9796831at2"/>
<dbReference type="Proteomes" id="UP000092024">
    <property type="component" value="Unassembled WGS sequence"/>
</dbReference>
<proteinExistence type="predicted"/>
<organism evidence="1 2">
    <name type="scientific">Paenibacillus oryzae</name>
    <dbReference type="NCBI Taxonomy" id="1844972"/>
    <lineage>
        <taxon>Bacteria</taxon>
        <taxon>Bacillati</taxon>
        <taxon>Bacillota</taxon>
        <taxon>Bacilli</taxon>
        <taxon>Bacillales</taxon>
        <taxon>Paenibacillaceae</taxon>
        <taxon>Paenibacillus</taxon>
    </lineage>
</organism>
<comment type="caution">
    <text evidence="1">The sequence shown here is derived from an EMBL/GenBank/DDBJ whole genome shotgun (WGS) entry which is preliminary data.</text>
</comment>
<dbReference type="STRING" id="1844972.A7K91_06805"/>
<protein>
    <submittedName>
        <fullName evidence="1">Uncharacterized protein</fullName>
    </submittedName>
</protein>
<gene>
    <name evidence="1" type="ORF">A7K91_06805</name>
</gene>
<accession>A0A1A5YDE5</accession>
<reference evidence="1 2" key="1">
    <citation type="submission" date="2016-05" db="EMBL/GenBank/DDBJ databases">
        <title>Paenibacillus oryzae. sp. nov., isolated from the rice root.</title>
        <authorList>
            <person name="Zhang J."/>
            <person name="Zhang X."/>
        </authorList>
    </citation>
    <scope>NUCLEOTIDE SEQUENCE [LARGE SCALE GENOMIC DNA]</scope>
    <source>
        <strain evidence="1 2">1DrF-4</strain>
    </source>
</reference>
<sequence length="250" mass="29149">MSQKKILLLVEGEKEEPKLLSHFYNLYGVHNVHIVSYKTNLYAFYQRLKKEYADPSGNIEYEFIDLPLFLNSYFNLQGDDKLSKSDFQDILLIFDYDPQDPLYASNKLIELVTNFADSTDLGKLYINYPMLESYKDIDNLESDDFLSSVLHFQELHKIGSHKQNPYKRLVASRTCISKIENISKEEGNKIIKLHSNKLNALIQSNTSSMNTKYIELCIAQCDRLVTDNQIWVINTSLIHFLDEYGEIRHD</sequence>
<name>A0A1A5YDE5_9BACL</name>